<dbReference type="Proteomes" id="UP000475862">
    <property type="component" value="Unassembled WGS sequence"/>
</dbReference>
<evidence type="ECO:0000313" key="2">
    <source>
        <dbReference type="EMBL" id="KAE9532005.1"/>
    </source>
</evidence>
<feature type="region of interest" description="Disordered" evidence="1">
    <location>
        <begin position="17"/>
        <end position="36"/>
    </location>
</feature>
<feature type="non-terminal residue" evidence="2">
    <location>
        <position position="1"/>
    </location>
</feature>
<accession>A0A6G0TFR0</accession>
<keyword evidence="3" id="KW-1185">Reference proteome</keyword>
<proteinExistence type="predicted"/>
<organism evidence="2 3">
    <name type="scientific">Aphis glycines</name>
    <name type="common">Soybean aphid</name>
    <dbReference type="NCBI Taxonomy" id="307491"/>
    <lineage>
        <taxon>Eukaryota</taxon>
        <taxon>Metazoa</taxon>
        <taxon>Ecdysozoa</taxon>
        <taxon>Arthropoda</taxon>
        <taxon>Hexapoda</taxon>
        <taxon>Insecta</taxon>
        <taxon>Pterygota</taxon>
        <taxon>Neoptera</taxon>
        <taxon>Paraneoptera</taxon>
        <taxon>Hemiptera</taxon>
        <taxon>Sternorrhyncha</taxon>
        <taxon>Aphidomorpha</taxon>
        <taxon>Aphidoidea</taxon>
        <taxon>Aphididae</taxon>
        <taxon>Aphidini</taxon>
        <taxon>Aphis</taxon>
        <taxon>Aphis</taxon>
    </lineage>
</organism>
<protein>
    <submittedName>
        <fullName evidence="2">Uncharacterized protein</fullName>
    </submittedName>
</protein>
<comment type="caution">
    <text evidence="2">The sequence shown here is derived from an EMBL/GenBank/DDBJ whole genome shotgun (WGS) entry which is preliminary data.</text>
</comment>
<evidence type="ECO:0000256" key="1">
    <source>
        <dbReference type="SAM" id="MobiDB-lite"/>
    </source>
</evidence>
<name>A0A6G0TFR0_APHGL</name>
<sequence length="196" mass="22349">VRFCSLSLEYAPLHAGPTVARPTPAGTAEHPPPPQQQQSFALVTHKIQYHDYSLCSQKKSNRKRDKNIEDVKEEKTAIKRRKIERVPFFKFLSPDVEHRGFSFFPLPTFFIFFSAAAETLTTTVYCCRTPTDVFVPNPSIPLSCTIEYRVVHLAVDTDDTDVHRLRGIEITRERGAIVVKSNCSTVVPLMWGRRSR</sequence>
<dbReference type="AlphaFoldDB" id="A0A6G0TFR0"/>
<gene>
    <name evidence="2" type="ORF">AGLY_010207</name>
</gene>
<evidence type="ECO:0000313" key="3">
    <source>
        <dbReference type="Proteomes" id="UP000475862"/>
    </source>
</evidence>
<dbReference type="EMBL" id="VYZN01000040">
    <property type="protein sequence ID" value="KAE9532005.1"/>
    <property type="molecule type" value="Genomic_DNA"/>
</dbReference>
<reference evidence="2 3" key="1">
    <citation type="submission" date="2019-08" db="EMBL/GenBank/DDBJ databases">
        <title>The genome of the soybean aphid Biotype 1, its phylome, world population structure and adaptation to the North American continent.</title>
        <authorList>
            <person name="Giordano R."/>
            <person name="Donthu R.K."/>
            <person name="Hernandez A.G."/>
            <person name="Wright C.L."/>
            <person name="Zimin A.V."/>
        </authorList>
    </citation>
    <scope>NUCLEOTIDE SEQUENCE [LARGE SCALE GENOMIC DNA]</scope>
    <source>
        <tissue evidence="2">Whole aphids</tissue>
    </source>
</reference>